<organism evidence="1">
    <name type="scientific">marine sediment metagenome</name>
    <dbReference type="NCBI Taxonomy" id="412755"/>
    <lineage>
        <taxon>unclassified sequences</taxon>
        <taxon>metagenomes</taxon>
        <taxon>ecological metagenomes</taxon>
    </lineage>
</organism>
<comment type="caution">
    <text evidence="1">The sequence shown here is derived from an EMBL/GenBank/DDBJ whole genome shotgun (WGS) entry which is preliminary data.</text>
</comment>
<name>X1B3W6_9ZZZZ</name>
<reference evidence="1" key="1">
    <citation type="journal article" date="2014" name="Front. Microbiol.">
        <title>High frequency of phylogenetically diverse reductive dehalogenase-homologous genes in deep subseafloor sedimentary metagenomes.</title>
        <authorList>
            <person name="Kawai M."/>
            <person name="Futagami T."/>
            <person name="Toyoda A."/>
            <person name="Takaki Y."/>
            <person name="Nishi S."/>
            <person name="Hori S."/>
            <person name="Arai W."/>
            <person name="Tsubouchi T."/>
            <person name="Morono Y."/>
            <person name="Uchiyama I."/>
            <person name="Ito T."/>
            <person name="Fujiyama A."/>
            <person name="Inagaki F."/>
            <person name="Takami H."/>
        </authorList>
    </citation>
    <scope>NUCLEOTIDE SEQUENCE</scope>
    <source>
        <strain evidence="1">Expedition CK06-06</strain>
    </source>
</reference>
<evidence type="ECO:0000313" key="1">
    <source>
        <dbReference type="EMBL" id="GAG78898.1"/>
    </source>
</evidence>
<dbReference type="AlphaFoldDB" id="X1B3W6"/>
<accession>X1B3W6</accession>
<sequence length="45" mass="5137">KFGIKHGEYEGWEKQSPGQFIINSEGVIIHEKLGWLDIDALLKVL</sequence>
<evidence type="ECO:0008006" key="2">
    <source>
        <dbReference type="Google" id="ProtNLM"/>
    </source>
</evidence>
<feature type="non-terminal residue" evidence="1">
    <location>
        <position position="1"/>
    </location>
</feature>
<gene>
    <name evidence="1" type="ORF">S01H4_21282</name>
</gene>
<protein>
    <recommendedName>
        <fullName evidence="2">Alkyl hydroperoxide reductase subunit C/ Thiol specific antioxidant domain-containing protein</fullName>
    </recommendedName>
</protein>
<dbReference type="EMBL" id="BART01009627">
    <property type="protein sequence ID" value="GAG78898.1"/>
    <property type="molecule type" value="Genomic_DNA"/>
</dbReference>
<proteinExistence type="predicted"/>